<name>A0A2P7MZ54_9CYAN</name>
<dbReference type="Pfam" id="PF08853">
    <property type="entry name" value="DUF1823"/>
    <property type="match status" value="1"/>
</dbReference>
<gene>
    <name evidence="1" type="ORF">C7K55_03330</name>
</gene>
<dbReference type="EMBL" id="PXXO01000003">
    <property type="protein sequence ID" value="PSJ06500.1"/>
    <property type="molecule type" value="Genomic_DNA"/>
</dbReference>
<organism evidence="1 2">
    <name type="scientific">Cyanobium usitatum str. Tous</name>
    <dbReference type="NCBI Taxonomy" id="2116684"/>
    <lineage>
        <taxon>Bacteria</taxon>
        <taxon>Bacillati</taxon>
        <taxon>Cyanobacteriota</taxon>
        <taxon>Cyanophyceae</taxon>
        <taxon>Synechococcales</taxon>
        <taxon>Prochlorococcaceae</taxon>
        <taxon>Cyanobium</taxon>
    </lineage>
</organism>
<sequence>MASAQAAPAAVPYPLSRELLEAVLADRTSDRFVCELIWPRLAYELNGSGTWSAGPATSAGWRESFPSEPQFIAERPASVALTRSIAKVHKQLLKEQLGFAGYTIGELYPRRTRRATVVNWLLAHLAERGEALPESGPLPLLLVAPADPVLGHPGDLPIS</sequence>
<reference evidence="1 2" key="1">
    <citation type="journal article" date="2018" name="Environ. Microbiol.">
        <title>Ecological and genomic features of two widespread freshwater picocyanobacteria.</title>
        <authorList>
            <person name="Cabello-Yeves P.J."/>
            <person name="Picazo A."/>
            <person name="Camacho A."/>
            <person name="Callieri C."/>
            <person name="Rosselli R."/>
            <person name="Roda-Garcia J.J."/>
            <person name="Coutinho F.H."/>
            <person name="Rodriguez-Valera F."/>
        </authorList>
    </citation>
    <scope>NUCLEOTIDE SEQUENCE [LARGE SCALE GENOMIC DNA]</scope>
    <source>
        <strain evidence="1 2">Tous</strain>
    </source>
</reference>
<dbReference type="OrthoDB" id="460177at2"/>
<dbReference type="Proteomes" id="UP000243002">
    <property type="component" value="Unassembled WGS sequence"/>
</dbReference>
<proteinExistence type="predicted"/>
<evidence type="ECO:0000313" key="1">
    <source>
        <dbReference type="EMBL" id="PSJ06500.1"/>
    </source>
</evidence>
<protein>
    <submittedName>
        <fullName evidence="1">DUF1823 domain-containing protein</fullName>
    </submittedName>
</protein>
<dbReference type="InterPro" id="IPR014952">
    <property type="entry name" value="DUF1823"/>
</dbReference>
<dbReference type="Gene3D" id="1.10.418.90">
    <property type="entry name" value="Protein of unknown function DUF1823"/>
    <property type="match status" value="1"/>
</dbReference>
<accession>A0A2P7MZ54</accession>
<dbReference type="RefSeq" id="WP_106502007.1">
    <property type="nucleotide sequence ID" value="NZ_PXXO01000003.1"/>
</dbReference>
<keyword evidence="2" id="KW-1185">Reference proteome</keyword>
<evidence type="ECO:0000313" key="2">
    <source>
        <dbReference type="Proteomes" id="UP000243002"/>
    </source>
</evidence>
<dbReference type="AlphaFoldDB" id="A0A2P7MZ54"/>
<comment type="caution">
    <text evidence="1">The sequence shown here is derived from an EMBL/GenBank/DDBJ whole genome shotgun (WGS) entry which is preliminary data.</text>
</comment>